<dbReference type="InterPro" id="IPR029058">
    <property type="entry name" value="AB_hydrolase_fold"/>
</dbReference>
<evidence type="ECO:0000259" key="2">
    <source>
        <dbReference type="Pfam" id="PF07859"/>
    </source>
</evidence>
<keyword evidence="4" id="KW-1185">Reference proteome</keyword>
<keyword evidence="1 3" id="KW-0378">Hydrolase</keyword>
<comment type="caution">
    <text evidence="3">The sequence shown here is derived from an EMBL/GenBank/DDBJ whole genome shotgun (WGS) entry which is preliminary data.</text>
</comment>
<evidence type="ECO:0000256" key="1">
    <source>
        <dbReference type="ARBA" id="ARBA00022801"/>
    </source>
</evidence>
<evidence type="ECO:0000313" key="3">
    <source>
        <dbReference type="EMBL" id="KAF2151570.1"/>
    </source>
</evidence>
<accession>A0A9P4J1H6</accession>
<name>A0A9P4J1H6_9PEZI</name>
<protein>
    <submittedName>
        <fullName evidence="3">Alpha/beta hydrolase fold-3 domain-containing protein</fullName>
    </submittedName>
</protein>
<dbReference type="Proteomes" id="UP000799439">
    <property type="component" value="Unassembled WGS sequence"/>
</dbReference>
<dbReference type="OrthoDB" id="408631at2759"/>
<organism evidence="3 4">
    <name type="scientific">Myriangium duriaei CBS 260.36</name>
    <dbReference type="NCBI Taxonomy" id="1168546"/>
    <lineage>
        <taxon>Eukaryota</taxon>
        <taxon>Fungi</taxon>
        <taxon>Dikarya</taxon>
        <taxon>Ascomycota</taxon>
        <taxon>Pezizomycotina</taxon>
        <taxon>Dothideomycetes</taxon>
        <taxon>Dothideomycetidae</taxon>
        <taxon>Myriangiales</taxon>
        <taxon>Myriangiaceae</taxon>
        <taxon>Myriangium</taxon>
    </lineage>
</organism>
<gene>
    <name evidence="3" type="ORF">K461DRAFT_321782</name>
</gene>
<dbReference type="PANTHER" id="PTHR48081:SF8">
    <property type="entry name" value="ALPHA_BETA HYDROLASE FOLD-3 DOMAIN-CONTAINING PROTEIN-RELATED"/>
    <property type="match status" value="1"/>
</dbReference>
<dbReference type="InterPro" id="IPR013094">
    <property type="entry name" value="AB_hydrolase_3"/>
</dbReference>
<sequence>MCDFSMYGGASPDWLMVEQSLSTAPQSDDIRSLKATANTSREMASKAAMTAFRSQIIMKDFSVPTRDGSSLPARSYKAFTLSSSSVTTYLHLHGGGFLFGTLASEDALCARLAIASGAVVLNVCYRHTPEHKYPIAWNDAEDAFAWLHTNIAQLGGDGTRVVVGGVSAGAWLAASLTLGRHMGRLSGNWPPIAGQVLMIPCLVHGECYAPQLVRMKNRETSSYSENKNAPILPLERAQMFLNLLDVEQPDQRDLRLNPGNATLADIKGLPPTVFGVAGLDILRDEALLYAKLLTEAGVLTETHVFKGVPHGFRRFGDRLSESARWDRVMAEGVQWVLSPTSSAEFRVKTEYGLAMTG</sequence>
<evidence type="ECO:0000313" key="4">
    <source>
        <dbReference type="Proteomes" id="UP000799439"/>
    </source>
</evidence>
<dbReference type="InterPro" id="IPR050300">
    <property type="entry name" value="GDXG_lipolytic_enzyme"/>
</dbReference>
<dbReference type="GO" id="GO:0016787">
    <property type="term" value="F:hydrolase activity"/>
    <property type="evidence" value="ECO:0007669"/>
    <property type="project" value="UniProtKB-KW"/>
</dbReference>
<feature type="domain" description="Alpha/beta hydrolase fold-3" evidence="2">
    <location>
        <begin position="90"/>
        <end position="312"/>
    </location>
</feature>
<dbReference type="EMBL" id="ML996087">
    <property type="protein sequence ID" value="KAF2151570.1"/>
    <property type="molecule type" value="Genomic_DNA"/>
</dbReference>
<dbReference type="Pfam" id="PF07859">
    <property type="entry name" value="Abhydrolase_3"/>
    <property type="match status" value="1"/>
</dbReference>
<proteinExistence type="predicted"/>
<dbReference type="Gene3D" id="3.40.50.1820">
    <property type="entry name" value="alpha/beta hydrolase"/>
    <property type="match status" value="1"/>
</dbReference>
<dbReference type="PANTHER" id="PTHR48081">
    <property type="entry name" value="AB HYDROLASE SUPERFAMILY PROTEIN C4A8.06C"/>
    <property type="match status" value="1"/>
</dbReference>
<reference evidence="3" key="1">
    <citation type="journal article" date="2020" name="Stud. Mycol.">
        <title>101 Dothideomycetes genomes: a test case for predicting lifestyles and emergence of pathogens.</title>
        <authorList>
            <person name="Haridas S."/>
            <person name="Albert R."/>
            <person name="Binder M."/>
            <person name="Bloem J."/>
            <person name="Labutti K."/>
            <person name="Salamov A."/>
            <person name="Andreopoulos B."/>
            <person name="Baker S."/>
            <person name="Barry K."/>
            <person name="Bills G."/>
            <person name="Bluhm B."/>
            <person name="Cannon C."/>
            <person name="Castanera R."/>
            <person name="Culley D."/>
            <person name="Daum C."/>
            <person name="Ezra D."/>
            <person name="Gonzalez J."/>
            <person name="Henrissat B."/>
            <person name="Kuo A."/>
            <person name="Liang C."/>
            <person name="Lipzen A."/>
            <person name="Lutzoni F."/>
            <person name="Magnuson J."/>
            <person name="Mondo S."/>
            <person name="Nolan M."/>
            <person name="Ohm R."/>
            <person name="Pangilinan J."/>
            <person name="Park H.-J."/>
            <person name="Ramirez L."/>
            <person name="Alfaro M."/>
            <person name="Sun H."/>
            <person name="Tritt A."/>
            <person name="Yoshinaga Y."/>
            <person name="Zwiers L.-H."/>
            <person name="Turgeon B."/>
            <person name="Goodwin S."/>
            <person name="Spatafora J."/>
            <person name="Crous P."/>
            <person name="Grigoriev I."/>
        </authorList>
    </citation>
    <scope>NUCLEOTIDE SEQUENCE</scope>
    <source>
        <strain evidence="3">CBS 260.36</strain>
    </source>
</reference>
<dbReference type="SUPFAM" id="SSF53474">
    <property type="entry name" value="alpha/beta-Hydrolases"/>
    <property type="match status" value="1"/>
</dbReference>
<dbReference type="AlphaFoldDB" id="A0A9P4J1H6"/>